<evidence type="ECO:0000259" key="1">
    <source>
        <dbReference type="SMART" id="SM00974"/>
    </source>
</evidence>
<organism evidence="2 3">
    <name type="scientific">Duganella alba</name>
    <dbReference type="NCBI Taxonomy" id="2666081"/>
    <lineage>
        <taxon>Bacteria</taxon>
        <taxon>Pseudomonadati</taxon>
        <taxon>Pseudomonadota</taxon>
        <taxon>Betaproteobacteria</taxon>
        <taxon>Burkholderiales</taxon>
        <taxon>Oxalobacteraceae</taxon>
        <taxon>Telluria group</taxon>
        <taxon>Duganella</taxon>
    </lineage>
</organism>
<comment type="caution">
    <text evidence="2">The sequence shown here is derived from an EMBL/GenBank/DDBJ whole genome shotgun (WGS) entry which is preliminary data.</text>
</comment>
<dbReference type="RefSeq" id="WP_154362281.1">
    <property type="nucleotide sequence ID" value="NZ_WKJM01000005.1"/>
</dbReference>
<proteinExistence type="predicted"/>
<dbReference type="SMART" id="SM00974">
    <property type="entry name" value="T5orf172"/>
    <property type="match status" value="1"/>
</dbReference>
<feature type="domain" description="Bacteriophage T5 Orf172 DNA-binding" evidence="1">
    <location>
        <begin position="123"/>
        <end position="206"/>
    </location>
</feature>
<gene>
    <name evidence="2" type="ORF">GJ697_07880</name>
</gene>
<name>A0A6L5QDC8_9BURK</name>
<dbReference type="Pfam" id="PF13455">
    <property type="entry name" value="MUG113"/>
    <property type="match status" value="1"/>
</dbReference>
<dbReference type="InterPro" id="IPR018306">
    <property type="entry name" value="Phage_T5_Orf172_DNA-bd"/>
</dbReference>
<reference evidence="2 3" key="1">
    <citation type="submission" date="2019-11" db="EMBL/GenBank/DDBJ databases">
        <title>Novel species isolated from a subtropical stream in China.</title>
        <authorList>
            <person name="Lu H."/>
        </authorList>
    </citation>
    <scope>NUCLEOTIDE SEQUENCE [LARGE SCALE GENOMIC DNA]</scope>
    <source>
        <strain evidence="2 3">FT25W</strain>
    </source>
</reference>
<protein>
    <submittedName>
        <fullName evidence="2">GIY-YIG nuclease family protein</fullName>
    </submittedName>
</protein>
<evidence type="ECO:0000313" key="3">
    <source>
        <dbReference type="Proteomes" id="UP000481037"/>
    </source>
</evidence>
<dbReference type="AlphaFoldDB" id="A0A6L5QDC8"/>
<accession>A0A6L5QDC8</accession>
<dbReference type="EMBL" id="WKJM01000005">
    <property type="protein sequence ID" value="MRX07746.1"/>
    <property type="molecule type" value="Genomic_DNA"/>
</dbReference>
<evidence type="ECO:0000313" key="2">
    <source>
        <dbReference type="EMBL" id="MRX07746.1"/>
    </source>
</evidence>
<sequence length="214" mass="24438">MTFSELIKGILQKHPQGLTPQQIRDIIKQDHPTYYGTESHQRNVERGYYKDLDYALLAQIYVTARSGGQFHVDRSFRPFVMSLAPGVAQDVNLPDEEIEAESLEKLEAGIGRLYVLGTSLYTKAGEEIVKIGITTGTVENRIGQLYTTGVPFRFRVMKDIETKNYYELEQSLHKLLDPYRINKSREFFTEKCLPFVDRVVAIHNDIHSEGASAH</sequence>
<keyword evidence="3" id="KW-1185">Reference proteome</keyword>
<dbReference type="Proteomes" id="UP000481037">
    <property type="component" value="Unassembled WGS sequence"/>
</dbReference>